<name>A0A3E3DYP2_9FIRM</name>
<dbReference type="Proteomes" id="UP000261212">
    <property type="component" value="Unassembled WGS sequence"/>
</dbReference>
<accession>A0A3E3DYP2</accession>
<reference evidence="1 2" key="1">
    <citation type="submission" date="2018-08" db="EMBL/GenBank/DDBJ databases">
        <title>A genome reference for cultivated species of the human gut microbiota.</title>
        <authorList>
            <person name="Zou Y."/>
            <person name="Xue W."/>
            <person name="Luo G."/>
        </authorList>
    </citation>
    <scope>NUCLEOTIDE SEQUENCE [LARGE SCALE GENOMIC DNA]</scope>
    <source>
        <strain evidence="1 2">AM25-6</strain>
    </source>
</reference>
<sequence length="210" mass="23583">MSVKQVKEIKRHILALIEEYSTNATKSGSIEEYLNVTWSDDADINTKLIPLINLQYQFLANQEGIIRIKDISITDNTNKPNYYTKYSLAGASKLRSVEILESDLDTINYKYLNGKLYVKNTFTGIIEVEYNAYADDLTEIDDNDIDDYELEISQNACVALCYMVAGDILITDTSANYTAFSGKASQIIQALDNETNSMIGIVEQADLRGI</sequence>
<evidence type="ECO:0000313" key="2">
    <source>
        <dbReference type="Proteomes" id="UP000261212"/>
    </source>
</evidence>
<protein>
    <submittedName>
        <fullName evidence="1">Uncharacterized protein</fullName>
    </submittedName>
</protein>
<dbReference type="AlphaFoldDB" id="A0A3E3DYP2"/>
<evidence type="ECO:0000313" key="1">
    <source>
        <dbReference type="EMBL" id="RGD73818.1"/>
    </source>
</evidence>
<comment type="caution">
    <text evidence="1">The sequence shown here is derived from an EMBL/GenBank/DDBJ whole genome shotgun (WGS) entry which is preliminary data.</text>
</comment>
<dbReference type="EMBL" id="QUSM01000004">
    <property type="protein sequence ID" value="RGD73818.1"/>
    <property type="molecule type" value="Genomic_DNA"/>
</dbReference>
<organism evidence="1 2">
    <name type="scientific">Anaerofustis stercorihominis</name>
    <dbReference type="NCBI Taxonomy" id="214853"/>
    <lineage>
        <taxon>Bacteria</taxon>
        <taxon>Bacillati</taxon>
        <taxon>Bacillota</taxon>
        <taxon>Clostridia</taxon>
        <taxon>Eubacteriales</taxon>
        <taxon>Eubacteriaceae</taxon>
        <taxon>Anaerofustis</taxon>
    </lineage>
</organism>
<dbReference type="RefSeq" id="WP_117532435.1">
    <property type="nucleotide sequence ID" value="NZ_QUSM01000004.1"/>
</dbReference>
<gene>
    <name evidence="1" type="ORF">DW687_08560</name>
</gene>
<proteinExistence type="predicted"/>